<dbReference type="AlphaFoldDB" id="A0CGS1"/>
<dbReference type="OMA" id="EILNCIY"/>
<gene>
    <name evidence="1" type="ORF">GSPATT00007428001</name>
</gene>
<reference evidence="1 2" key="1">
    <citation type="journal article" date="2006" name="Nature">
        <title>Global trends of whole-genome duplications revealed by the ciliate Paramecium tetraurelia.</title>
        <authorList>
            <consortium name="Genoscope"/>
            <person name="Aury J.-M."/>
            <person name="Jaillon O."/>
            <person name="Duret L."/>
            <person name="Noel B."/>
            <person name="Jubin C."/>
            <person name="Porcel B.M."/>
            <person name="Segurens B."/>
            <person name="Daubin V."/>
            <person name="Anthouard V."/>
            <person name="Aiach N."/>
            <person name="Arnaiz O."/>
            <person name="Billaut A."/>
            <person name="Beisson J."/>
            <person name="Blanc I."/>
            <person name="Bouhouche K."/>
            <person name="Camara F."/>
            <person name="Duharcourt S."/>
            <person name="Guigo R."/>
            <person name="Gogendeau D."/>
            <person name="Katinka M."/>
            <person name="Keller A.-M."/>
            <person name="Kissmehl R."/>
            <person name="Klotz C."/>
            <person name="Koll F."/>
            <person name="Le Moue A."/>
            <person name="Lepere C."/>
            <person name="Malinsky S."/>
            <person name="Nowacki M."/>
            <person name="Nowak J.K."/>
            <person name="Plattner H."/>
            <person name="Poulain J."/>
            <person name="Ruiz F."/>
            <person name="Serrano V."/>
            <person name="Zagulski M."/>
            <person name="Dessen P."/>
            <person name="Betermier M."/>
            <person name="Weissenbach J."/>
            <person name="Scarpelli C."/>
            <person name="Schachter V."/>
            <person name="Sperling L."/>
            <person name="Meyer E."/>
            <person name="Cohen J."/>
            <person name="Wincker P."/>
        </authorList>
    </citation>
    <scope>NUCLEOTIDE SEQUENCE [LARGE SCALE GENOMIC DNA]</scope>
    <source>
        <strain evidence="1 2">Stock d4-2</strain>
    </source>
</reference>
<dbReference type="KEGG" id="ptm:GSPATT00007428001"/>
<sequence length="90" mass="10714">MSTTLESQILSAIWAMYQRNQISMEQKGYVKDLLIRKDNNLYQTVCKCKGQDQLEERLLEILNCIYFQFCLIRVPQENLMLKKIHIQLSD</sequence>
<dbReference type="OrthoDB" id="297040at2759"/>
<organism evidence="1 2">
    <name type="scientific">Paramecium tetraurelia</name>
    <dbReference type="NCBI Taxonomy" id="5888"/>
    <lineage>
        <taxon>Eukaryota</taxon>
        <taxon>Sar</taxon>
        <taxon>Alveolata</taxon>
        <taxon>Ciliophora</taxon>
        <taxon>Intramacronucleata</taxon>
        <taxon>Oligohymenophorea</taxon>
        <taxon>Peniculida</taxon>
        <taxon>Parameciidae</taxon>
        <taxon>Paramecium</taxon>
    </lineage>
</organism>
<dbReference type="Proteomes" id="UP000000600">
    <property type="component" value="Unassembled WGS sequence"/>
</dbReference>
<name>A0CGS1_PARTE</name>
<accession>A0CGS1</accession>
<dbReference type="HOGENOM" id="CLU_2445518_0_0_1"/>
<keyword evidence="2" id="KW-1185">Reference proteome</keyword>
<dbReference type="RefSeq" id="XP_001437385.1">
    <property type="nucleotide sequence ID" value="XM_001437348.1"/>
</dbReference>
<dbReference type="InParanoid" id="A0CGS1"/>
<evidence type="ECO:0000313" key="1">
    <source>
        <dbReference type="EMBL" id="CAK69988.1"/>
    </source>
</evidence>
<evidence type="ECO:0000313" key="2">
    <source>
        <dbReference type="Proteomes" id="UP000000600"/>
    </source>
</evidence>
<dbReference type="GeneID" id="5023170"/>
<protein>
    <submittedName>
        <fullName evidence="1">Uncharacterized protein</fullName>
    </submittedName>
</protein>
<proteinExistence type="predicted"/>
<dbReference type="EMBL" id="CT868074">
    <property type="protein sequence ID" value="CAK69988.1"/>
    <property type="molecule type" value="Genomic_DNA"/>
</dbReference>